<organism evidence="1 2">
    <name type="scientific">Ruixingdingia sedimenti</name>
    <dbReference type="NCBI Taxonomy" id="3073604"/>
    <lineage>
        <taxon>Bacteria</taxon>
        <taxon>Pseudomonadati</taxon>
        <taxon>Pseudomonadota</taxon>
        <taxon>Alphaproteobacteria</taxon>
        <taxon>Rhodobacterales</taxon>
        <taxon>Paracoccaceae</taxon>
        <taxon>Ruixingdingia</taxon>
    </lineage>
</organism>
<proteinExistence type="predicted"/>
<protein>
    <submittedName>
        <fullName evidence="1">Uncharacterized protein</fullName>
    </submittedName>
</protein>
<reference evidence="1 2" key="1">
    <citation type="submission" date="2023-09" db="EMBL/GenBank/DDBJ databases">
        <title>Xinfangfangia sedmenti sp. nov., isolated the sedment.</title>
        <authorList>
            <person name="Xu L."/>
        </authorList>
    </citation>
    <scope>NUCLEOTIDE SEQUENCE [LARGE SCALE GENOMIC DNA]</scope>
    <source>
        <strain evidence="1 2">LG-4</strain>
    </source>
</reference>
<evidence type="ECO:0000313" key="2">
    <source>
        <dbReference type="Proteomes" id="UP001247754"/>
    </source>
</evidence>
<gene>
    <name evidence="1" type="ORF">RGD00_13750</name>
</gene>
<dbReference type="Proteomes" id="UP001247754">
    <property type="component" value="Unassembled WGS sequence"/>
</dbReference>
<dbReference type="RefSeq" id="WP_310457917.1">
    <property type="nucleotide sequence ID" value="NZ_JAVKPH010000016.1"/>
</dbReference>
<sequence length="58" mass="6187">MRHDWILDVLDDMKTYAARNGLDALAAKVDEALRIARAELAAARGEGAGGKTGRHGPN</sequence>
<name>A0ABU1FA03_9RHOB</name>
<keyword evidence="2" id="KW-1185">Reference proteome</keyword>
<dbReference type="EMBL" id="JAVKPH010000016">
    <property type="protein sequence ID" value="MDR5653677.1"/>
    <property type="molecule type" value="Genomic_DNA"/>
</dbReference>
<evidence type="ECO:0000313" key="1">
    <source>
        <dbReference type="EMBL" id="MDR5653677.1"/>
    </source>
</evidence>
<comment type="caution">
    <text evidence="1">The sequence shown here is derived from an EMBL/GenBank/DDBJ whole genome shotgun (WGS) entry which is preliminary data.</text>
</comment>
<accession>A0ABU1FA03</accession>